<organism evidence="2 3">
    <name type="scientific">Alginatibacterium sediminis</name>
    <dbReference type="NCBI Taxonomy" id="2164068"/>
    <lineage>
        <taxon>Bacteria</taxon>
        <taxon>Pseudomonadati</taxon>
        <taxon>Pseudomonadota</taxon>
        <taxon>Gammaproteobacteria</taxon>
        <taxon>Alteromonadales</taxon>
        <taxon>Alteromonadaceae</taxon>
        <taxon>Alginatibacterium</taxon>
    </lineage>
</organism>
<dbReference type="SUPFAM" id="SSF89796">
    <property type="entry name" value="CoA-transferase family III (CaiB/BaiF)"/>
    <property type="match status" value="1"/>
</dbReference>
<accession>A0A420EBA4</accession>
<dbReference type="InterPro" id="IPR044855">
    <property type="entry name" value="CoA-Trfase_III_dom3_sf"/>
</dbReference>
<keyword evidence="1 2" id="KW-0808">Transferase</keyword>
<dbReference type="Gene3D" id="3.30.1540.10">
    <property type="entry name" value="formyl-coa transferase, domain 3"/>
    <property type="match status" value="1"/>
</dbReference>
<protein>
    <submittedName>
        <fullName evidence="2">CoA transferase</fullName>
    </submittedName>
</protein>
<sequence length="379" mass="41588">MIHPLEGYTVLDFTQLLSGPCASLRLADLGARVIKLEHHEKGDLSRTLYGESIDLCGDSAFFQAINRNKESIAIDLKSKTGKAWVRELVAKVDIVVHNFRPGVMERLGFDYASLKLLNSDIVYGCISGYGQDGPWSTKSGQDLLVQALSGFVWQSGNDKHGPLPVGLALADMFAGSQLVQGILATLVSGESGSVEVSMLEAMLDFQFEPLTLYYQDSESVERGKVNGAHPLVGAPYGLYKTSSGYLVLAMGSIIKLGDLLENDQLLSYSDPKQWYPKRDEIKQILSDQLATASSQHWLDILEPADIWCAEVLDWKHMLEHDGFKVLDMLQTVRCGNGQTYTTTSCPIRIDGELFKSPQGAPLLGQHNASLEQEFSLGSV</sequence>
<dbReference type="EMBL" id="RAQO01000006">
    <property type="protein sequence ID" value="RKF17934.1"/>
    <property type="molecule type" value="Genomic_DNA"/>
</dbReference>
<comment type="caution">
    <text evidence="2">The sequence shown here is derived from an EMBL/GenBank/DDBJ whole genome shotgun (WGS) entry which is preliminary data.</text>
</comment>
<evidence type="ECO:0000313" key="3">
    <source>
        <dbReference type="Proteomes" id="UP000286482"/>
    </source>
</evidence>
<proteinExistence type="predicted"/>
<evidence type="ECO:0000313" key="2">
    <source>
        <dbReference type="EMBL" id="RKF17934.1"/>
    </source>
</evidence>
<dbReference type="InterPro" id="IPR050483">
    <property type="entry name" value="CoA-transferase_III_domain"/>
</dbReference>
<dbReference type="InterPro" id="IPR003673">
    <property type="entry name" value="CoA-Trfase_fam_III"/>
</dbReference>
<dbReference type="AlphaFoldDB" id="A0A420EBA4"/>
<keyword evidence="3" id="KW-1185">Reference proteome</keyword>
<dbReference type="Proteomes" id="UP000286482">
    <property type="component" value="Unassembled WGS sequence"/>
</dbReference>
<dbReference type="RefSeq" id="WP_120355160.1">
    <property type="nucleotide sequence ID" value="NZ_RAQO01000006.1"/>
</dbReference>
<dbReference type="InterPro" id="IPR023606">
    <property type="entry name" value="CoA-Trfase_III_dom_1_sf"/>
</dbReference>
<gene>
    <name evidence="2" type="ORF">DBZ36_11840</name>
</gene>
<dbReference type="Pfam" id="PF02515">
    <property type="entry name" value="CoA_transf_3"/>
    <property type="match status" value="1"/>
</dbReference>
<dbReference type="PANTHER" id="PTHR48207">
    <property type="entry name" value="SUCCINATE--HYDROXYMETHYLGLUTARATE COA-TRANSFERASE"/>
    <property type="match status" value="1"/>
</dbReference>
<evidence type="ECO:0000256" key="1">
    <source>
        <dbReference type="ARBA" id="ARBA00022679"/>
    </source>
</evidence>
<dbReference type="GO" id="GO:0008410">
    <property type="term" value="F:CoA-transferase activity"/>
    <property type="evidence" value="ECO:0007669"/>
    <property type="project" value="TreeGrafter"/>
</dbReference>
<name>A0A420EBA4_9ALTE</name>
<dbReference type="OrthoDB" id="9058532at2"/>
<dbReference type="PANTHER" id="PTHR48207:SF4">
    <property type="entry name" value="BLL6097 PROTEIN"/>
    <property type="match status" value="1"/>
</dbReference>
<dbReference type="Gene3D" id="3.40.50.10540">
    <property type="entry name" value="Crotonobetainyl-coa:carnitine coa-transferase, domain 1"/>
    <property type="match status" value="1"/>
</dbReference>
<reference evidence="2 3" key="1">
    <citation type="submission" date="2018-09" db="EMBL/GenBank/DDBJ databases">
        <authorList>
            <person name="Wang Z."/>
        </authorList>
    </citation>
    <scope>NUCLEOTIDE SEQUENCE [LARGE SCALE GENOMIC DNA]</scope>
    <source>
        <strain evidence="2 3">ALS 81</strain>
    </source>
</reference>